<proteinExistence type="predicted"/>
<protein>
    <submittedName>
        <fullName evidence="2">Uncharacterized protein</fullName>
    </submittedName>
</protein>
<feature type="compositionally biased region" description="Polar residues" evidence="1">
    <location>
        <begin position="27"/>
        <end position="41"/>
    </location>
</feature>
<evidence type="ECO:0000256" key="1">
    <source>
        <dbReference type="SAM" id="MobiDB-lite"/>
    </source>
</evidence>
<name>A0A426X203_ENSVE</name>
<feature type="compositionally biased region" description="Basic and acidic residues" evidence="1">
    <location>
        <begin position="46"/>
        <end position="55"/>
    </location>
</feature>
<organism evidence="2 3">
    <name type="scientific">Ensete ventricosum</name>
    <name type="common">Abyssinian banana</name>
    <name type="synonym">Musa ensete</name>
    <dbReference type="NCBI Taxonomy" id="4639"/>
    <lineage>
        <taxon>Eukaryota</taxon>
        <taxon>Viridiplantae</taxon>
        <taxon>Streptophyta</taxon>
        <taxon>Embryophyta</taxon>
        <taxon>Tracheophyta</taxon>
        <taxon>Spermatophyta</taxon>
        <taxon>Magnoliopsida</taxon>
        <taxon>Liliopsida</taxon>
        <taxon>Zingiberales</taxon>
        <taxon>Musaceae</taxon>
        <taxon>Ensete</taxon>
    </lineage>
</organism>
<evidence type="ECO:0000313" key="3">
    <source>
        <dbReference type="Proteomes" id="UP000287651"/>
    </source>
</evidence>
<dbReference type="EMBL" id="AMZH03028820">
    <property type="protein sequence ID" value="RRT33506.1"/>
    <property type="molecule type" value="Genomic_DNA"/>
</dbReference>
<sequence>MILNRVESFYVFFLRFRSEGSEEEGQPATTNPHARSATHGQGQPVREADTTRRDNSPQGRPAPLTGEAARRGGAYRHDRLRLAYRGGIRQRAHPLAAWHP</sequence>
<evidence type="ECO:0000313" key="2">
    <source>
        <dbReference type="EMBL" id="RRT33506.1"/>
    </source>
</evidence>
<dbReference type="Proteomes" id="UP000287651">
    <property type="component" value="Unassembled WGS sequence"/>
</dbReference>
<gene>
    <name evidence="2" type="ORF">B296_00028072</name>
</gene>
<dbReference type="AlphaFoldDB" id="A0A426X203"/>
<reference evidence="2 3" key="1">
    <citation type="journal article" date="2014" name="Agronomy (Basel)">
        <title>A Draft Genome Sequence for Ensete ventricosum, the Drought-Tolerant Tree Against Hunger.</title>
        <authorList>
            <person name="Harrison J."/>
            <person name="Moore K.A."/>
            <person name="Paszkiewicz K."/>
            <person name="Jones T."/>
            <person name="Grant M."/>
            <person name="Ambacheew D."/>
            <person name="Muzemil S."/>
            <person name="Studholme D.J."/>
        </authorList>
    </citation>
    <scope>NUCLEOTIDE SEQUENCE [LARGE SCALE GENOMIC DNA]</scope>
</reference>
<feature type="region of interest" description="Disordered" evidence="1">
    <location>
        <begin position="19"/>
        <end position="76"/>
    </location>
</feature>
<accession>A0A426X203</accession>
<comment type="caution">
    <text evidence="2">The sequence shown here is derived from an EMBL/GenBank/DDBJ whole genome shotgun (WGS) entry which is preliminary data.</text>
</comment>